<gene>
    <name evidence="2" type="ORF">METZ01_LOCUS19832</name>
</gene>
<keyword evidence="1" id="KW-0808">Transferase</keyword>
<reference evidence="2" key="1">
    <citation type="submission" date="2018-05" db="EMBL/GenBank/DDBJ databases">
        <authorList>
            <person name="Lanie J.A."/>
            <person name="Ng W.-L."/>
            <person name="Kazmierczak K.M."/>
            <person name="Andrzejewski T.M."/>
            <person name="Davidsen T.M."/>
            <person name="Wayne K.J."/>
            <person name="Tettelin H."/>
            <person name="Glass J.I."/>
            <person name="Rusch D."/>
            <person name="Podicherti R."/>
            <person name="Tsui H.-C.T."/>
            <person name="Winkler M.E."/>
        </authorList>
    </citation>
    <scope>NUCLEOTIDE SEQUENCE</scope>
</reference>
<evidence type="ECO:0000256" key="1">
    <source>
        <dbReference type="ARBA" id="ARBA00022679"/>
    </source>
</evidence>
<dbReference type="InterPro" id="IPR023606">
    <property type="entry name" value="CoA-Trfase_III_dom_1_sf"/>
</dbReference>
<dbReference type="InterPro" id="IPR003673">
    <property type="entry name" value="CoA-Trfase_fam_III"/>
</dbReference>
<dbReference type="GO" id="GO:0008410">
    <property type="term" value="F:CoA-transferase activity"/>
    <property type="evidence" value="ECO:0007669"/>
    <property type="project" value="TreeGrafter"/>
</dbReference>
<dbReference type="Gene3D" id="3.30.1540.10">
    <property type="entry name" value="formyl-coa transferase, domain 3"/>
    <property type="match status" value="1"/>
</dbReference>
<dbReference type="InterPro" id="IPR044855">
    <property type="entry name" value="CoA-Trfase_III_dom3_sf"/>
</dbReference>
<dbReference type="Gene3D" id="3.40.50.10540">
    <property type="entry name" value="Crotonobetainyl-coa:carnitine coa-transferase, domain 1"/>
    <property type="match status" value="1"/>
</dbReference>
<evidence type="ECO:0000313" key="2">
    <source>
        <dbReference type="EMBL" id="SUZ66978.1"/>
    </source>
</evidence>
<proteinExistence type="predicted"/>
<accession>A0A381PKL1</accession>
<dbReference type="PANTHER" id="PTHR48207:SF4">
    <property type="entry name" value="BLL6097 PROTEIN"/>
    <property type="match status" value="1"/>
</dbReference>
<dbReference type="Pfam" id="PF02515">
    <property type="entry name" value="CoA_transf_3"/>
    <property type="match status" value="1"/>
</dbReference>
<dbReference type="PANTHER" id="PTHR48207">
    <property type="entry name" value="SUCCINATE--HYDROXYMETHYLGLUTARATE COA-TRANSFERASE"/>
    <property type="match status" value="1"/>
</dbReference>
<organism evidence="2">
    <name type="scientific">marine metagenome</name>
    <dbReference type="NCBI Taxonomy" id="408172"/>
    <lineage>
        <taxon>unclassified sequences</taxon>
        <taxon>metagenomes</taxon>
        <taxon>ecological metagenomes</taxon>
    </lineage>
</organism>
<evidence type="ECO:0008006" key="3">
    <source>
        <dbReference type="Google" id="ProtNLM"/>
    </source>
</evidence>
<dbReference type="InterPro" id="IPR050483">
    <property type="entry name" value="CoA-transferase_III_domain"/>
</dbReference>
<dbReference type="AlphaFoldDB" id="A0A381PKL1"/>
<name>A0A381PKL1_9ZZZZ</name>
<dbReference type="SUPFAM" id="SSF89796">
    <property type="entry name" value="CoA-transferase family III (CaiB/BaiF)"/>
    <property type="match status" value="1"/>
</dbReference>
<sequence length="397" mass="43884">MFAILDGIRVLDLTSVVLGPYATQMLGDFGAEVIKIESIEGDMFRAVRPGRSDQMGAGFVNCNRNKQSLALNLKSDQGKDIFYRLAATADVVVHNMRTKTAIKLGIGYKDVKSRNSNIVYCNAQGFGEEGPLADVPAYDDIIQAASGLAYVNADKEGRPRYLPTIVADKVAGLQLTIAVLGGLLHKQSTGKGCAIEAPMFEGIVSFLMTEQMAGQSFVPSMGGTGYDRLNAPYRNPYPTADGYIALLPYSTKNWIDFFHLVERPELAELEIVTDAVKRSENINTLYQMIHEMTPEKTTDEWCELLRNADIPHTKVNYLDELLEDEHLNAVGLFEEYDHPSEGRMRAVRSPFVIQGIQHTADQPAQLLGQANDKILSELGIDHQEMKQLKEAGVIELI</sequence>
<protein>
    <recommendedName>
        <fullName evidence="3">CoA transferase</fullName>
    </recommendedName>
</protein>
<dbReference type="EMBL" id="UINC01000999">
    <property type="protein sequence ID" value="SUZ66978.1"/>
    <property type="molecule type" value="Genomic_DNA"/>
</dbReference>